<evidence type="ECO:0000313" key="2">
    <source>
        <dbReference type="Proteomes" id="UP000586454"/>
    </source>
</evidence>
<organism evidence="1 2">
    <name type="scientific">Aedoeadaptatus nemausensis</name>
    <dbReference type="NCBI Taxonomy" id="2582829"/>
    <lineage>
        <taxon>Bacteria</taxon>
        <taxon>Bacillati</taxon>
        <taxon>Bacillota</taxon>
        <taxon>Tissierellia</taxon>
        <taxon>Tissierellales</taxon>
        <taxon>Peptoniphilaceae</taxon>
        <taxon>Aedoeadaptatus</taxon>
    </lineage>
</organism>
<dbReference type="Proteomes" id="UP000586454">
    <property type="component" value="Unassembled WGS sequence"/>
</dbReference>
<dbReference type="EMBL" id="CAIJCS010000016">
    <property type="protein sequence ID" value="CAC9928633.1"/>
    <property type="molecule type" value="Genomic_DNA"/>
</dbReference>
<protein>
    <submittedName>
        <fullName evidence="1">Uncharacterized protein</fullName>
    </submittedName>
</protein>
<dbReference type="RefSeq" id="WP_180499291.1">
    <property type="nucleotide sequence ID" value="NZ_CAIJCS010000016.1"/>
</dbReference>
<dbReference type="AlphaFoldDB" id="A0A6V6Y1C0"/>
<keyword evidence="2" id="KW-1185">Reference proteome</keyword>
<proteinExistence type="predicted"/>
<comment type="caution">
    <text evidence="1">The sequence shown here is derived from an EMBL/GenBank/DDBJ whole genome shotgun (WGS) entry which is preliminary data.</text>
</comment>
<name>A0A6V6Y1C0_9FIRM</name>
<gene>
    <name evidence="1" type="ORF">PEPNEM18_00699</name>
</gene>
<evidence type="ECO:0000313" key="1">
    <source>
        <dbReference type="EMBL" id="CAC9928633.1"/>
    </source>
</evidence>
<reference evidence="1 2" key="1">
    <citation type="submission" date="2020-06" db="EMBL/GenBank/DDBJ databases">
        <authorList>
            <person name="Criscuolo A."/>
        </authorList>
    </citation>
    <scope>NUCLEOTIDE SEQUENCE [LARGE SCALE GENOMIC DNA]</scope>
    <source>
        <strain evidence="1">1804121828</strain>
    </source>
</reference>
<accession>A0A6V6Y1C0</accession>
<sequence>MNELLKVMAKDMDLQFYDDESLSSYAYRIIYSALGLWCLHSAASIREGTYGMSKKGLTRAVNDLLKEYLDLARESEEFLVHSPYFNLGQFIRNVYEETGYIITLENNRDILNTGQETISISKNLHLHLGLPDTDYKISGLGIYTCESGRPIFLYDLLIRDDLSPRQYVALYYDPLDFKPCPFGDLLFFDIESNEKLSRSWRRALKSRVGIAKSSDDNTIYRVMKSDRGKLFYAPMPPNRAGEEHMSGFEDRRLYIALKYCLGHPMIATFQKIDRQYTQLIINGDLPNREYYFLLLSAWPKNGFTDRHEFIMENTMVELCTEMLKRLGYSIEQ</sequence>